<gene>
    <name evidence="8" type="primary">nthB</name>
    <name evidence="8" type="ORF">HH308_16775</name>
</gene>
<feature type="domain" description="Nitrile hydratase beta subunit" evidence="6">
    <location>
        <begin position="128"/>
        <end position="225"/>
    </location>
</feature>
<dbReference type="InterPro" id="IPR024690">
    <property type="entry name" value="CN_hydtase_beta_dom_C"/>
</dbReference>
<feature type="domain" description="Nitrile hydratase beta subunit-like N-terminal" evidence="7">
    <location>
        <begin position="1"/>
        <end position="111"/>
    </location>
</feature>
<evidence type="ECO:0000256" key="3">
    <source>
        <dbReference type="ARBA" id="ARBA00023239"/>
    </source>
</evidence>
<proteinExistence type="inferred from homology"/>
<evidence type="ECO:0000256" key="4">
    <source>
        <dbReference type="ARBA" id="ARBA00044877"/>
    </source>
</evidence>
<comment type="function">
    <text evidence="1 5">NHase catalyzes the hydration of various nitrile compounds to the corresponding amides.</text>
</comment>
<evidence type="ECO:0000313" key="9">
    <source>
        <dbReference type="Proteomes" id="UP000550729"/>
    </source>
</evidence>
<dbReference type="NCBIfam" id="TIGR03888">
    <property type="entry name" value="nitrile_beta"/>
    <property type="match status" value="1"/>
</dbReference>
<dbReference type="GO" id="GO:0018822">
    <property type="term" value="F:nitrile hydratase activity"/>
    <property type="evidence" value="ECO:0007669"/>
    <property type="project" value="UniProtKB-EC"/>
</dbReference>
<dbReference type="RefSeq" id="WP_170195374.1">
    <property type="nucleotide sequence ID" value="NZ_JABBNB010000017.1"/>
</dbReference>
<dbReference type="Gene3D" id="2.30.30.50">
    <property type="match status" value="1"/>
</dbReference>
<name>A0A848KX23_9ACTN</name>
<dbReference type="EC" id="4.2.1.84" evidence="5"/>
<dbReference type="InterPro" id="IPR049054">
    <property type="entry name" value="CN_hydtase_beta-like_N"/>
</dbReference>
<comment type="caution">
    <text evidence="8">The sequence shown here is derived from an EMBL/GenBank/DDBJ whole genome shotgun (WGS) entry which is preliminary data.</text>
</comment>
<dbReference type="Pfam" id="PF21006">
    <property type="entry name" value="NHase_beta_N"/>
    <property type="match status" value="1"/>
</dbReference>
<dbReference type="AlphaFoldDB" id="A0A848KX23"/>
<dbReference type="Proteomes" id="UP000550729">
    <property type="component" value="Unassembled WGS sequence"/>
</dbReference>
<evidence type="ECO:0000256" key="2">
    <source>
        <dbReference type="ARBA" id="ARBA00009098"/>
    </source>
</evidence>
<keyword evidence="9" id="KW-1185">Reference proteome</keyword>
<evidence type="ECO:0000259" key="6">
    <source>
        <dbReference type="Pfam" id="PF02211"/>
    </source>
</evidence>
<dbReference type="SUPFAM" id="SSF50090">
    <property type="entry name" value="Electron transport accessory proteins"/>
    <property type="match status" value="1"/>
</dbReference>
<keyword evidence="3 5" id="KW-0456">Lyase</keyword>
<accession>A0A848KX23</accession>
<reference evidence="8 9" key="1">
    <citation type="submission" date="2020-04" db="EMBL/GenBank/DDBJ databases">
        <title>Gordonia sp. nov. TBRC 11910.</title>
        <authorList>
            <person name="Suriyachadkun C."/>
        </authorList>
    </citation>
    <scope>NUCLEOTIDE SEQUENCE [LARGE SCALE GENOMIC DNA]</scope>
    <source>
        <strain evidence="8 9">TBRC 11910</strain>
    </source>
</reference>
<organism evidence="8 9">
    <name type="scientific">Gordonia asplenii</name>
    <dbReference type="NCBI Taxonomy" id="2725283"/>
    <lineage>
        <taxon>Bacteria</taxon>
        <taxon>Bacillati</taxon>
        <taxon>Actinomycetota</taxon>
        <taxon>Actinomycetes</taxon>
        <taxon>Mycobacteriales</taxon>
        <taxon>Gordoniaceae</taxon>
        <taxon>Gordonia</taxon>
    </lineage>
</organism>
<dbReference type="Pfam" id="PF02211">
    <property type="entry name" value="NHase_beta_C"/>
    <property type="match status" value="1"/>
</dbReference>
<sequence length="235" mass="26146">MNGVFDLGGTDGLGPINPPATEPVFRAEWEKPVFTMFSACFRAGYFGIDEFRHAIEQMDPAVYLKAPYYEHWLHAFEHYGVQRGGIDPAELDRRTQHFLDNPDAPLPEHEQSAELIDFVNAVIPAGAPAQRECDKTPRFAVGDVVRVRSDSPFGHTRRARYTRGRVGTVVAHRGSFIYPDTAGNGLGEDPEHVYTMKFTSAELWGAQTADPNGSVYFDVWDPYIELATTSEGAHA</sequence>
<evidence type="ECO:0000256" key="5">
    <source>
        <dbReference type="PIRNR" id="PIRNR001427"/>
    </source>
</evidence>
<dbReference type="EMBL" id="JABBNB010000017">
    <property type="protein sequence ID" value="NMO02869.1"/>
    <property type="molecule type" value="Genomic_DNA"/>
</dbReference>
<dbReference type="GO" id="GO:0046914">
    <property type="term" value="F:transition metal ion binding"/>
    <property type="evidence" value="ECO:0007669"/>
    <property type="project" value="InterPro"/>
</dbReference>
<comment type="catalytic activity">
    <reaction evidence="4 5">
        <text>an aliphatic primary amide = an aliphatic nitrile + H2O</text>
        <dbReference type="Rhea" id="RHEA:12673"/>
        <dbReference type="ChEBI" id="CHEBI:15377"/>
        <dbReference type="ChEBI" id="CHEBI:65285"/>
        <dbReference type="ChEBI" id="CHEBI:80291"/>
        <dbReference type="EC" id="4.2.1.84"/>
    </reaction>
</comment>
<evidence type="ECO:0000256" key="1">
    <source>
        <dbReference type="ARBA" id="ARBA00004042"/>
    </source>
</evidence>
<comment type="similarity">
    <text evidence="2 5">Belongs to the nitrile hydratase subunit beta family.</text>
</comment>
<evidence type="ECO:0000259" key="7">
    <source>
        <dbReference type="Pfam" id="PF21006"/>
    </source>
</evidence>
<dbReference type="InterPro" id="IPR003168">
    <property type="entry name" value="Nitrile_hydratase_bsu"/>
</dbReference>
<dbReference type="InterPro" id="IPR008990">
    <property type="entry name" value="Elect_transpt_acc-like_dom_sf"/>
</dbReference>
<dbReference type="Gene3D" id="1.10.472.20">
    <property type="entry name" value="Nitrile hydratase, beta subunit"/>
    <property type="match status" value="1"/>
</dbReference>
<protein>
    <recommendedName>
        <fullName evidence="5">Nitrile hydratase subunit beta</fullName>
        <shortName evidence="5">NHase</shortName>
        <ecNumber evidence="5">4.2.1.84</ecNumber>
    </recommendedName>
</protein>
<dbReference type="PIRSF" id="PIRSF001427">
    <property type="entry name" value="NHase_beta"/>
    <property type="match status" value="1"/>
</dbReference>
<evidence type="ECO:0000313" key="8">
    <source>
        <dbReference type="EMBL" id="NMO02869.1"/>
    </source>
</evidence>
<dbReference type="InterPro" id="IPR042262">
    <property type="entry name" value="CN_hydtase_beta_C"/>
</dbReference>